<organism evidence="3 4">
    <name type="scientific">Chitinophaga costaii</name>
    <dbReference type="NCBI Taxonomy" id="1335309"/>
    <lineage>
        <taxon>Bacteria</taxon>
        <taxon>Pseudomonadati</taxon>
        <taxon>Bacteroidota</taxon>
        <taxon>Chitinophagia</taxon>
        <taxon>Chitinophagales</taxon>
        <taxon>Chitinophagaceae</taxon>
        <taxon>Chitinophaga</taxon>
    </lineage>
</organism>
<dbReference type="InterPro" id="IPR041682">
    <property type="entry name" value="AAA_14"/>
</dbReference>
<dbReference type="Pfam" id="PF13635">
    <property type="entry name" value="DUF4143"/>
    <property type="match status" value="1"/>
</dbReference>
<dbReference type="PANTHER" id="PTHR43566:SF2">
    <property type="entry name" value="DUF4143 DOMAIN-CONTAINING PROTEIN"/>
    <property type="match status" value="1"/>
</dbReference>
<name>A0A1C3ZXP4_9BACT</name>
<evidence type="ECO:0000313" key="4">
    <source>
        <dbReference type="Proteomes" id="UP000242818"/>
    </source>
</evidence>
<evidence type="ECO:0000259" key="2">
    <source>
        <dbReference type="Pfam" id="PF13635"/>
    </source>
</evidence>
<evidence type="ECO:0008006" key="5">
    <source>
        <dbReference type="Google" id="ProtNLM"/>
    </source>
</evidence>
<dbReference type="AlphaFoldDB" id="A0A1C3ZXP4"/>
<sequence length="419" mass="47098">MKTLPRHITSRLLQALNVSPVVFLNGARQSGKSTLVQNLREQIGSKSYPAAYVSFDRPTQMAAASSEPENFLSSYQDTLIIDEVQLVPELFRALKVVVDQLRLQDKANANGRYLLTGSANILALPKLSDPLVGRMTVLTLYPFCTAEASQGKGNGLDKLFNFDFSNLSDRGLRITDAIKLATFPEIADKNAAERGIWFDGYLATILQRDVRLLADLEKISVLPNLLRVLATRAGNLLNDADVARNLGLNPVTSKFYRNILKMMFLNFDIEPWYRNINKRLVKSPKGYLTDTLLLCHVLDLNLEDIEKNKPDLFGHILENYVATELTKLLTFSETKAKLLHFRTSDGKEVDFVLERPDGSVFAIEIKKSESINIQDFKGIKTLAEFTEKEFIGGVVLYSGKEVVPFGKNLWAVPFHILWQ</sequence>
<dbReference type="InterPro" id="IPR027417">
    <property type="entry name" value="P-loop_NTPase"/>
</dbReference>
<dbReference type="OrthoDB" id="9778168at2"/>
<dbReference type="EMBL" id="FMAR01000001">
    <property type="protein sequence ID" value="SCB86990.1"/>
    <property type="molecule type" value="Genomic_DNA"/>
</dbReference>
<feature type="domain" description="AAA" evidence="1">
    <location>
        <begin position="20"/>
        <end position="147"/>
    </location>
</feature>
<keyword evidence="4" id="KW-1185">Reference proteome</keyword>
<accession>A0A1C3ZXP4</accession>
<dbReference type="RefSeq" id="WP_089708795.1">
    <property type="nucleotide sequence ID" value="NZ_FMAR01000001.1"/>
</dbReference>
<dbReference type="PANTHER" id="PTHR43566">
    <property type="entry name" value="CONSERVED PROTEIN"/>
    <property type="match status" value="1"/>
</dbReference>
<dbReference type="Proteomes" id="UP000242818">
    <property type="component" value="Unassembled WGS sequence"/>
</dbReference>
<evidence type="ECO:0000313" key="3">
    <source>
        <dbReference type="EMBL" id="SCB86990.1"/>
    </source>
</evidence>
<gene>
    <name evidence="3" type="ORF">GA0116948_101593</name>
</gene>
<reference evidence="3 4" key="1">
    <citation type="submission" date="2016-08" db="EMBL/GenBank/DDBJ databases">
        <authorList>
            <person name="Seilhamer J.J."/>
        </authorList>
    </citation>
    <scope>NUCLEOTIDE SEQUENCE [LARGE SCALE GENOMIC DNA]</scope>
    <source>
        <strain evidence="3 4">A37T2</strain>
    </source>
</reference>
<feature type="domain" description="DUF4143" evidence="2">
    <location>
        <begin position="207"/>
        <end position="368"/>
    </location>
</feature>
<dbReference type="InterPro" id="IPR025420">
    <property type="entry name" value="DUF4143"/>
</dbReference>
<dbReference type="SUPFAM" id="SSF52540">
    <property type="entry name" value="P-loop containing nucleoside triphosphate hydrolases"/>
    <property type="match status" value="1"/>
</dbReference>
<evidence type="ECO:0000259" key="1">
    <source>
        <dbReference type="Pfam" id="PF13173"/>
    </source>
</evidence>
<proteinExistence type="predicted"/>
<protein>
    <recommendedName>
        <fullName evidence="5">AAA+ ATPase domain-containing protein</fullName>
    </recommendedName>
</protein>
<dbReference type="Pfam" id="PF13173">
    <property type="entry name" value="AAA_14"/>
    <property type="match status" value="1"/>
</dbReference>
<dbReference type="STRING" id="1335309.GA0116948_101593"/>